<keyword evidence="1" id="KW-0812">Transmembrane</keyword>
<protein>
    <submittedName>
        <fullName evidence="2">Cell division transport system permease protein</fullName>
    </submittedName>
</protein>
<evidence type="ECO:0000313" key="3">
    <source>
        <dbReference type="Proteomes" id="UP000198281"/>
    </source>
</evidence>
<evidence type="ECO:0000256" key="1">
    <source>
        <dbReference type="SAM" id="Phobius"/>
    </source>
</evidence>
<dbReference type="OrthoDB" id="8478373at2"/>
<dbReference type="PANTHER" id="PTHR47755:SF1">
    <property type="entry name" value="CELL DIVISION PROTEIN FTSX"/>
    <property type="match status" value="1"/>
</dbReference>
<evidence type="ECO:0000313" key="2">
    <source>
        <dbReference type="EMBL" id="SNS18299.1"/>
    </source>
</evidence>
<dbReference type="GO" id="GO:0032153">
    <property type="term" value="C:cell division site"/>
    <property type="evidence" value="ECO:0007669"/>
    <property type="project" value="TreeGrafter"/>
</dbReference>
<feature type="transmembrane region" description="Helical" evidence="1">
    <location>
        <begin position="21"/>
        <end position="44"/>
    </location>
</feature>
<feature type="transmembrane region" description="Helical" evidence="1">
    <location>
        <begin position="258"/>
        <end position="281"/>
    </location>
</feature>
<gene>
    <name evidence="2" type="ORF">SAMN06295912_102152</name>
</gene>
<keyword evidence="2" id="KW-0131">Cell cycle</keyword>
<accession>A0A239CEB7</accession>
<dbReference type="PANTHER" id="PTHR47755">
    <property type="entry name" value="CELL DIVISION PROTEIN FTSX"/>
    <property type="match status" value="1"/>
</dbReference>
<dbReference type="AlphaFoldDB" id="A0A239CEB7"/>
<dbReference type="GO" id="GO:0051301">
    <property type="term" value="P:cell division"/>
    <property type="evidence" value="ECO:0007669"/>
    <property type="project" value="UniProtKB-KW"/>
</dbReference>
<dbReference type="InterPro" id="IPR004513">
    <property type="entry name" value="FtsX"/>
</dbReference>
<reference evidence="3" key="1">
    <citation type="submission" date="2017-06" db="EMBL/GenBank/DDBJ databases">
        <authorList>
            <person name="Varghese N."/>
            <person name="Submissions S."/>
        </authorList>
    </citation>
    <scope>NUCLEOTIDE SEQUENCE [LARGE SCALE GENOMIC DNA]</scope>
    <source>
        <strain evidence="3">LNB2</strain>
    </source>
</reference>
<keyword evidence="1" id="KW-0472">Membrane</keyword>
<sequence length="293" mass="30382">MKLFVPFAESRLMPDTRLAGPMPWVIAIMMFLMVLAAASGLALAQAARAMGGDLAHRATIQVVEANADIREAQARAALAMLARHPAVADAKRVTDAEIAALLEPWLGGEAMGGDLPVPALIDVTLRPGNDADRLAPALAKAAPAARIDDHAQALAPLTGLLAALKWLAAALVVLMAAATTAVVVLTARGALTSHRATIDVMHLLGATDLQIARLFQRRIAIDAFAGGLLGLAGAIAVVVLLGVRLAALGSELVGSLTLAWWGWALLAALPVAGMLLAMFAARWTVIAALRRIL</sequence>
<feature type="transmembrane region" description="Helical" evidence="1">
    <location>
        <begin position="166"/>
        <end position="187"/>
    </location>
</feature>
<organism evidence="2 3">
    <name type="scientific">Edaphosphingomonas laterariae</name>
    <dbReference type="NCBI Taxonomy" id="861865"/>
    <lineage>
        <taxon>Bacteria</taxon>
        <taxon>Pseudomonadati</taxon>
        <taxon>Pseudomonadota</taxon>
        <taxon>Alphaproteobacteria</taxon>
        <taxon>Sphingomonadales</taxon>
        <taxon>Rhizorhabdaceae</taxon>
        <taxon>Edaphosphingomonas</taxon>
    </lineage>
</organism>
<keyword evidence="3" id="KW-1185">Reference proteome</keyword>
<proteinExistence type="predicted"/>
<dbReference type="Proteomes" id="UP000198281">
    <property type="component" value="Unassembled WGS sequence"/>
</dbReference>
<keyword evidence="1" id="KW-1133">Transmembrane helix</keyword>
<feature type="transmembrane region" description="Helical" evidence="1">
    <location>
        <begin position="223"/>
        <end position="246"/>
    </location>
</feature>
<dbReference type="EMBL" id="FZOS01000002">
    <property type="protein sequence ID" value="SNS18299.1"/>
    <property type="molecule type" value="Genomic_DNA"/>
</dbReference>
<keyword evidence="2" id="KW-0132">Cell division</keyword>
<name>A0A239CEB7_9SPHN</name>
<dbReference type="GO" id="GO:0016020">
    <property type="term" value="C:membrane"/>
    <property type="evidence" value="ECO:0007669"/>
    <property type="project" value="InterPro"/>
</dbReference>
<dbReference type="RefSeq" id="WP_089218154.1">
    <property type="nucleotide sequence ID" value="NZ_FZOS01000002.1"/>
</dbReference>